<evidence type="ECO:0000313" key="3">
    <source>
        <dbReference type="EMBL" id="CAF4297043.1"/>
    </source>
</evidence>
<evidence type="ECO:0000313" key="2">
    <source>
        <dbReference type="EMBL" id="CAF1509006.1"/>
    </source>
</evidence>
<feature type="non-terminal residue" evidence="3">
    <location>
        <position position="1"/>
    </location>
</feature>
<keyword evidence="1" id="KW-0812">Transmembrane</keyword>
<feature type="transmembrane region" description="Helical" evidence="1">
    <location>
        <begin position="23"/>
        <end position="46"/>
    </location>
</feature>
<name>A0A8S2TLV9_9BILA</name>
<evidence type="ECO:0000313" key="4">
    <source>
        <dbReference type="Proteomes" id="UP000682733"/>
    </source>
</evidence>
<sequence>KTCYYPTISFRTPVKPFNDKTRYHLLIIFHLIDLFTFFTRFTILCAEDLVKISKLDLNHSYRQSLSYIIPILIFELFSSLISTFSSFLYLITKCCLKTLYNGDDTSNYAFCCKRNTLWHLSTLTCFNLKCYSEHSQGYLLTRLATLVICFFFRLLSFLLGASCSNRYLPRAYNRRLHRSHVHFIPFEGTNDAQFKQWNISLCEQNNMCQSKSLHHLAFYHSLTQLSQQQEHSQSIDNHTKYIIGYYETTRDQAYKIAYDSFPKQQNYSLQLRQDIYFTLNIIKSIVTDAIFFVRINTECLLINNDDEVIDEQQTAQNKIKFLFIVSTFVSEF</sequence>
<gene>
    <name evidence="2" type="ORF">OVA965_LOCUS37289</name>
    <name evidence="3" type="ORF">TMI583_LOCUS38358</name>
</gene>
<dbReference type="AlphaFoldDB" id="A0A8S2TLV9"/>
<dbReference type="EMBL" id="CAJOBA010057019">
    <property type="protein sequence ID" value="CAF4297043.1"/>
    <property type="molecule type" value="Genomic_DNA"/>
</dbReference>
<reference evidence="3" key="1">
    <citation type="submission" date="2021-02" db="EMBL/GenBank/DDBJ databases">
        <authorList>
            <person name="Nowell W R."/>
        </authorList>
    </citation>
    <scope>NUCLEOTIDE SEQUENCE</scope>
</reference>
<comment type="caution">
    <text evidence="3">The sequence shown here is derived from an EMBL/GenBank/DDBJ whole genome shotgun (WGS) entry which is preliminary data.</text>
</comment>
<accession>A0A8S2TLV9</accession>
<dbReference type="Proteomes" id="UP000682733">
    <property type="component" value="Unassembled WGS sequence"/>
</dbReference>
<evidence type="ECO:0000256" key="1">
    <source>
        <dbReference type="SAM" id="Phobius"/>
    </source>
</evidence>
<protein>
    <submittedName>
        <fullName evidence="3">Uncharacterized protein</fullName>
    </submittedName>
</protein>
<feature type="transmembrane region" description="Helical" evidence="1">
    <location>
        <begin position="67"/>
        <end position="91"/>
    </location>
</feature>
<keyword evidence="1" id="KW-1133">Transmembrane helix</keyword>
<dbReference type="Proteomes" id="UP000677228">
    <property type="component" value="Unassembled WGS sequence"/>
</dbReference>
<organism evidence="3 4">
    <name type="scientific">Didymodactylos carnosus</name>
    <dbReference type="NCBI Taxonomy" id="1234261"/>
    <lineage>
        <taxon>Eukaryota</taxon>
        <taxon>Metazoa</taxon>
        <taxon>Spiralia</taxon>
        <taxon>Gnathifera</taxon>
        <taxon>Rotifera</taxon>
        <taxon>Eurotatoria</taxon>
        <taxon>Bdelloidea</taxon>
        <taxon>Philodinida</taxon>
        <taxon>Philodinidae</taxon>
        <taxon>Didymodactylos</taxon>
    </lineage>
</organism>
<dbReference type="EMBL" id="CAJNOK010034960">
    <property type="protein sequence ID" value="CAF1509006.1"/>
    <property type="molecule type" value="Genomic_DNA"/>
</dbReference>
<feature type="transmembrane region" description="Helical" evidence="1">
    <location>
        <begin position="143"/>
        <end position="168"/>
    </location>
</feature>
<proteinExistence type="predicted"/>
<keyword evidence="1" id="KW-0472">Membrane</keyword>